<dbReference type="AlphaFoldDB" id="A0A5K7ZVA3"/>
<keyword evidence="2" id="KW-1133">Transmembrane helix</keyword>
<dbReference type="PANTHER" id="PTHR30441:SF4">
    <property type="entry name" value="PROTEIN ASMA"/>
    <property type="match status" value="1"/>
</dbReference>
<feature type="domain" description="AsmA" evidence="3">
    <location>
        <begin position="1"/>
        <end position="329"/>
    </location>
</feature>
<evidence type="ECO:0000313" key="4">
    <source>
        <dbReference type="EMBL" id="BBO84128.1"/>
    </source>
</evidence>
<keyword evidence="2" id="KW-0812">Transmembrane</keyword>
<name>A0A5K7ZVA3_9BACT</name>
<dbReference type="GO" id="GO:0090313">
    <property type="term" value="P:regulation of protein targeting to membrane"/>
    <property type="evidence" value="ECO:0007669"/>
    <property type="project" value="TreeGrafter"/>
</dbReference>
<dbReference type="Pfam" id="PF05170">
    <property type="entry name" value="AsmA"/>
    <property type="match status" value="1"/>
</dbReference>
<gene>
    <name evidence="4" type="ORF">DSCO28_46940</name>
</gene>
<protein>
    <submittedName>
        <fullName evidence="4">Cell envelope biogenesis protein AsmA</fullName>
    </submittedName>
</protein>
<keyword evidence="2" id="KW-0472">Membrane</keyword>
<dbReference type="Proteomes" id="UP000425960">
    <property type="component" value="Chromosome"/>
</dbReference>
<feature type="compositionally biased region" description="Low complexity" evidence="1">
    <location>
        <begin position="134"/>
        <end position="153"/>
    </location>
</feature>
<dbReference type="RefSeq" id="WP_155324149.1">
    <property type="nucleotide sequence ID" value="NZ_AP021876.1"/>
</dbReference>
<dbReference type="EMBL" id="AP021876">
    <property type="protein sequence ID" value="BBO84128.1"/>
    <property type="molecule type" value="Genomic_DNA"/>
</dbReference>
<dbReference type="InterPro" id="IPR052894">
    <property type="entry name" value="AsmA-related"/>
</dbReference>
<dbReference type="PANTHER" id="PTHR30441">
    <property type="entry name" value="DUF748 DOMAIN-CONTAINING PROTEIN"/>
    <property type="match status" value="1"/>
</dbReference>
<reference evidence="4 5" key="1">
    <citation type="submission" date="2019-11" db="EMBL/GenBank/DDBJ databases">
        <title>Comparative genomics of hydrocarbon-degrading Desulfosarcina strains.</title>
        <authorList>
            <person name="Watanabe M."/>
            <person name="Kojima H."/>
            <person name="Fukui M."/>
        </authorList>
    </citation>
    <scope>NUCLEOTIDE SEQUENCE [LARGE SCALE GENOMIC DNA]</scope>
    <source>
        <strain evidence="4 5">28bB2T</strain>
    </source>
</reference>
<sequence>MNKVIKWILIGGLGIVGLLIVILLVVPFFVDLNTYKPLMEEKVAAATGRTFQIGSDLKLSLFPWAGVSFSDLELGNPKGFEKPAFLKIKSFEVRVKLLPLLKKDIEVQKFIASGPQVTLIKHRDGRTNWQFSTPKAAPAAPAVKQKSPAPAQPTVDQPLAELPIGKLVVGDFGIDQGAIVYIDEAAGTRREVTDFNLSLKNVSFDNPVQFKTSARLDNQPVALEGSVGPVGRDIGKGTIPIDISIQAFEELNVSLAGKVTNPAQNPKIELALAVKPFSAKAVMNRLGLGNTVQTADPDVLKTLSLTANLKADQTAATVSEGKLTLDDTDMDFSLNASQFDRPKIAFTLDLNQIDVDRYLPPQSTARKTTSQPTPGGEKQPSPKAGQSSTPSAQKTIDYTALRQLVLDGKMKAGKIIVNKAAISDLQLTVKAQNGVFRLDPFSLNAYQGTIAGSGLFNVKGTVPSSSIDTQISNLQVAPLLKDQMDKDILEGTTNAEIKLKMAGDDPNRIKRTLSGEGEIRLTDGAIVGVDLPNMVRNTKAAFGLAETSGEKPRTDFTELKIPFSAAKGVITTQQTSMSSPFLRLLAAGSADLVEETVDFRIEPKLVGTMKGQGDTTQYTGLVVPVLVSGSFSDPKFRPDLKSVAQQQLEEKVFENEKVKKLFEKEEVKPYEDTVKGLLKGVLNN</sequence>
<organism evidence="4 5">
    <name type="scientific">Desulfosarcina ovata subsp. sediminis</name>
    <dbReference type="NCBI Taxonomy" id="885957"/>
    <lineage>
        <taxon>Bacteria</taxon>
        <taxon>Pseudomonadati</taxon>
        <taxon>Thermodesulfobacteriota</taxon>
        <taxon>Desulfobacteria</taxon>
        <taxon>Desulfobacterales</taxon>
        <taxon>Desulfosarcinaceae</taxon>
        <taxon>Desulfosarcina</taxon>
    </lineage>
</organism>
<feature type="transmembrane region" description="Helical" evidence="2">
    <location>
        <begin position="7"/>
        <end position="30"/>
    </location>
</feature>
<accession>A0A5K7ZVA3</accession>
<evidence type="ECO:0000256" key="2">
    <source>
        <dbReference type="SAM" id="Phobius"/>
    </source>
</evidence>
<evidence type="ECO:0000313" key="5">
    <source>
        <dbReference type="Proteomes" id="UP000425960"/>
    </source>
</evidence>
<evidence type="ECO:0000256" key="1">
    <source>
        <dbReference type="SAM" id="MobiDB-lite"/>
    </source>
</evidence>
<dbReference type="KEGG" id="dov:DSCO28_46940"/>
<feature type="compositionally biased region" description="Polar residues" evidence="1">
    <location>
        <begin position="384"/>
        <end position="393"/>
    </location>
</feature>
<proteinExistence type="predicted"/>
<evidence type="ECO:0000259" key="3">
    <source>
        <dbReference type="Pfam" id="PF05170"/>
    </source>
</evidence>
<dbReference type="InterPro" id="IPR007844">
    <property type="entry name" value="AsmA"/>
</dbReference>
<dbReference type="GO" id="GO:0005886">
    <property type="term" value="C:plasma membrane"/>
    <property type="evidence" value="ECO:0007669"/>
    <property type="project" value="TreeGrafter"/>
</dbReference>
<feature type="region of interest" description="Disordered" evidence="1">
    <location>
        <begin position="134"/>
        <end position="154"/>
    </location>
</feature>
<feature type="compositionally biased region" description="Polar residues" evidence="1">
    <location>
        <begin position="362"/>
        <end position="373"/>
    </location>
</feature>
<feature type="region of interest" description="Disordered" evidence="1">
    <location>
        <begin position="362"/>
        <end position="393"/>
    </location>
</feature>